<dbReference type="WBParaSite" id="nRc.2.0.1.t19956-RA">
    <property type="protein sequence ID" value="nRc.2.0.1.t19956-RA"/>
    <property type="gene ID" value="nRc.2.0.1.g19956"/>
</dbReference>
<reference evidence="2" key="1">
    <citation type="submission" date="2022-11" db="UniProtKB">
        <authorList>
            <consortium name="WormBaseParasite"/>
        </authorList>
    </citation>
    <scope>IDENTIFICATION</scope>
</reference>
<dbReference type="AlphaFoldDB" id="A0A915J0H0"/>
<evidence type="ECO:0000313" key="2">
    <source>
        <dbReference type="WBParaSite" id="nRc.2.0.1.t19956-RA"/>
    </source>
</evidence>
<evidence type="ECO:0000313" key="1">
    <source>
        <dbReference type="Proteomes" id="UP000887565"/>
    </source>
</evidence>
<name>A0A915J0H0_ROMCU</name>
<keyword evidence="1" id="KW-1185">Reference proteome</keyword>
<organism evidence="1 2">
    <name type="scientific">Romanomermis culicivorax</name>
    <name type="common">Nematode worm</name>
    <dbReference type="NCBI Taxonomy" id="13658"/>
    <lineage>
        <taxon>Eukaryota</taxon>
        <taxon>Metazoa</taxon>
        <taxon>Ecdysozoa</taxon>
        <taxon>Nematoda</taxon>
        <taxon>Enoplea</taxon>
        <taxon>Dorylaimia</taxon>
        <taxon>Mermithida</taxon>
        <taxon>Mermithoidea</taxon>
        <taxon>Mermithidae</taxon>
        <taxon>Romanomermis</taxon>
    </lineage>
</organism>
<sequence>MAIERDGTGVARIAAVISSVMSAGRRGKGLRAQRRKRIHAGGPELCCNQRGSVQRQPCWWQRSRWQQVPPCRKIVPTQQGHRTVGLAMVLEVDSLDVGDFWGLFKQRVLRVGHPAID</sequence>
<protein>
    <submittedName>
        <fullName evidence="2">Uncharacterized protein</fullName>
    </submittedName>
</protein>
<dbReference type="Proteomes" id="UP000887565">
    <property type="component" value="Unplaced"/>
</dbReference>
<proteinExistence type="predicted"/>
<accession>A0A915J0H0</accession>